<organism evidence="1 2">
    <name type="scientific">Romanomermis culicivorax</name>
    <name type="common">Nematode worm</name>
    <dbReference type="NCBI Taxonomy" id="13658"/>
    <lineage>
        <taxon>Eukaryota</taxon>
        <taxon>Metazoa</taxon>
        <taxon>Ecdysozoa</taxon>
        <taxon>Nematoda</taxon>
        <taxon>Enoplea</taxon>
        <taxon>Dorylaimia</taxon>
        <taxon>Mermithida</taxon>
        <taxon>Mermithoidea</taxon>
        <taxon>Mermithidae</taxon>
        <taxon>Romanomermis</taxon>
    </lineage>
</organism>
<dbReference type="WBParaSite" id="nRc.2.0.1.t00947-RA">
    <property type="protein sequence ID" value="nRc.2.0.1.t00947-RA"/>
    <property type="gene ID" value="nRc.2.0.1.g00947"/>
</dbReference>
<reference evidence="2" key="1">
    <citation type="submission" date="2022-11" db="UniProtKB">
        <authorList>
            <consortium name="WormBaseParasite"/>
        </authorList>
    </citation>
    <scope>IDENTIFICATION</scope>
</reference>
<sequence length="76" mass="8542">MINVITVPDMRLRNYIHTDCCRKGRFVADTLNPQFRRQPVSGRFSASHLDAGHFGAKLFFVCAKIAASEMACAERP</sequence>
<evidence type="ECO:0000313" key="2">
    <source>
        <dbReference type="WBParaSite" id="nRc.2.0.1.t00947-RA"/>
    </source>
</evidence>
<accession>A0A915HFY9</accession>
<dbReference type="AlphaFoldDB" id="A0A915HFY9"/>
<protein>
    <submittedName>
        <fullName evidence="2">Uncharacterized protein</fullName>
    </submittedName>
</protein>
<evidence type="ECO:0000313" key="1">
    <source>
        <dbReference type="Proteomes" id="UP000887565"/>
    </source>
</evidence>
<name>A0A915HFY9_ROMCU</name>
<dbReference type="Proteomes" id="UP000887565">
    <property type="component" value="Unplaced"/>
</dbReference>
<proteinExistence type="predicted"/>
<keyword evidence="1" id="KW-1185">Reference proteome</keyword>